<accession>A0A8S5LQH0</accession>
<organism evidence="1">
    <name type="scientific">Myoviridae sp. ctXRl20</name>
    <dbReference type="NCBI Taxonomy" id="2827610"/>
    <lineage>
        <taxon>Viruses</taxon>
        <taxon>Duplodnaviria</taxon>
        <taxon>Heunggongvirae</taxon>
        <taxon>Uroviricota</taxon>
        <taxon>Caudoviricetes</taxon>
    </lineage>
</organism>
<evidence type="ECO:0000313" key="1">
    <source>
        <dbReference type="EMBL" id="DAD72284.1"/>
    </source>
</evidence>
<proteinExistence type="predicted"/>
<name>A0A8S5LQH0_9CAUD</name>
<sequence>MRSHETGKRGKSMGDIIKTAQCRFCGQMVQIETDKELTQPQAEEQATMTCNCTEAVEYQKEKQRKEKAMMNVSALFGENAAPDKRCGEGIVNILKAAVEEIYTGGLAKVTLNLRGGVKASISQNAKGEINVERTETKKQKLTE</sequence>
<protein>
    <submittedName>
        <fullName evidence="1">Uncharacterized protein</fullName>
    </submittedName>
</protein>
<reference evidence="1" key="1">
    <citation type="journal article" date="2021" name="Proc. Natl. Acad. Sci. U.S.A.">
        <title>A Catalog of Tens of Thousands of Viruses from Human Metagenomes Reveals Hidden Associations with Chronic Diseases.</title>
        <authorList>
            <person name="Tisza M.J."/>
            <person name="Buck C.B."/>
        </authorList>
    </citation>
    <scope>NUCLEOTIDE SEQUENCE</scope>
    <source>
        <strain evidence="1">CtXRl20</strain>
    </source>
</reference>
<dbReference type="EMBL" id="BK015896">
    <property type="protein sequence ID" value="DAD72284.1"/>
    <property type="molecule type" value="Genomic_DNA"/>
</dbReference>